<reference evidence="3 4" key="1">
    <citation type="journal article" date="2019" name="Emerg. Microbes Infect.">
        <title>Comprehensive subspecies identification of 175 nontuberculous mycobacteria species based on 7547 genomic profiles.</title>
        <authorList>
            <person name="Matsumoto Y."/>
            <person name="Kinjo T."/>
            <person name="Motooka D."/>
            <person name="Nabeya D."/>
            <person name="Jung N."/>
            <person name="Uechi K."/>
            <person name="Horii T."/>
            <person name="Iida T."/>
            <person name="Fujita J."/>
            <person name="Nakamura S."/>
        </authorList>
    </citation>
    <scope>NUCLEOTIDE SEQUENCE [LARGE SCALE GENOMIC DNA]</scope>
    <source>
        <strain evidence="3 4">JCM 18538</strain>
    </source>
</reference>
<feature type="compositionally biased region" description="Basic and acidic residues" evidence="1">
    <location>
        <begin position="93"/>
        <end position="105"/>
    </location>
</feature>
<organism evidence="3 4">
    <name type="scientific">Mycolicibacterium arabiense</name>
    <dbReference type="NCBI Taxonomy" id="1286181"/>
    <lineage>
        <taxon>Bacteria</taxon>
        <taxon>Bacillati</taxon>
        <taxon>Actinomycetota</taxon>
        <taxon>Actinomycetes</taxon>
        <taxon>Mycobacteriales</taxon>
        <taxon>Mycobacteriaceae</taxon>
        <taxon>Mycolicibacterium</taxon>
    </lineage>
</organism>
<evidence type="ECO:0000313" key="4">
    <source>
        <dbReference type="Proteomes" id="UP000467428"/>
    </source>
</evidence>
<dbReference type="EMBL" id="AP022593">
    <property type="protein sequence ID" value="BBY50520.1"/>
    <property type="molecule type" value="Genomic_DNA"/>
</dbReference>
<geneLocation type="plasmid" evidence="4">
    <name>pjcm18538 dna</name>
</geneLocation>
<dbReference type="RefSeq" id="WP_163920029.1">
    <property type="nucleotide sequence ID" value="NZ_AP022593.1"/>
</dbReference>
<dbReference type="Proteomes" id="UP000467428">
    <property type="component" value="Chromosome"/>
</dbReference>
<evidence type="ECO:0000313" key="3">
    <source>
        <dbReference type="EMBL" id="BBY50520.1"/>
    </source>
</evidence>
<feature type="region of interest" description="Disordered" evidence="1">
    <location>
        <begin position="82"/>
        <end position="105"/>
    </location>
</feature>
<proteinExistence type="predicted"/>
<sequence length="105" mass="10824">MTNQSRMLNRSVVQPNRGRAILAIVMVAPATAVGVLFFGVPHGWADSTDSGIGHNPGLQVNCAFNPASAKAHPKECKGIDVEAVASNGGSDPAESRDVGKTRGVS</sequence>
<evidence type="ECO:0000256" key="1">
    <source>
        <dbReference type="SAM" id="MobiDB-lite"/>
    </source>
</evidence>
<keyword evidence="2" id="KW-0812">Transmembrane</keyword>
<name>A0A7I7S264_9MYCO</name>
<dbReference type="KEGG" id="marz:MARA_39880"/>
<dbReference type="AlphaFoldDB" id="A0A7I7S264"/>
<protein>
    <submittedName>
        <fullName evidence="3">Uncharacterized protein</fullName>
    </submittedName>
</protein>
<accession>A0A7I7S264</accession>
<keyword evidence="2" id="KW-1133">Transmembrane helix</keyword>
<evidence type="ECO:0000256" key="2">
    <source>
        <dbReference type="SAM" id="Phobius"/>
    </source>
</evidence>
<feature type="transmembrane region" description="Helical" evidence="2">
    <location>
        <begin position="20"/>
        <end position="40"/>
    </location>
</feature>
<keyword evidence="4" id="KW-1185">Reference proteome</keyword>
<keyword evidence="2" id="KW-0472">Membrane</keyword>
<gene>
    <name evidence="3" type="ORF">MARA_39880</name>
</gene>